<evidence type="ECO:0000256" key="2">
    <source>
        <dbReference type="SAM" id="Phobius"/>
    </source>
</evidence>
<accession>D6GW26</accession>
<evidence type="ECO:0000313" key="4">
    <source>
        <dbReference type="Proteomes" id="UP000009376"/>
    </source>
</evidence>
<evidence type="ECO:0000313" key="3">
    <source>
        <dbReference type="EMBL" id="EFD92585.1"/>
    </source>
</evidence>
<name>D6GW26_PARA5</name>
<keyword evidence="2" id="KW-1133">Transmembrane helix</keyword>
<feature type="compositionally biased region" description="Basic and acidic residues" evidence="1">
    <location>
        <begin position="1"/>
        <end position="39"/>
    </location>
</feature>
<feature type="region of interest" description="Disordered" evidence="1">
    <location>
        <begin position="1"/>
        <end position="41"/>
    </location>
</feature>
<feature type="transmembrane region" description="Helical" evidence="2">
    <location>
        <begin position="50"/>
        <end position="73"/>
    </location>
</feature>
<protein>
    <submittedName>
        <fullName evidence="3">Uncharacterized protein</fullName>
    </submittedName>
</protein>
<proteinExistence type="predicted"/>
<dbReference type="EMBL" id="GG745567">
    <property type="protein sequence ID" value="EFD92585.1"/>
    <property type="molecule type" value="Genomic_DNA"/>
</dbReference>
<evidence type="ECO:0000256" key="1">
    <source>
        <dbReference type="SAM" id="MobiDB-lite"/>
    </source>
</evidence>
<reference evidence="3 4" key="1">
    <citation type="journal article" date="2010" name="Proc. Natl. Acad. Sci. U.S.A.">
        <title>Enigmatic, ultrasmall, uncultivated Archaea.</title>
        <authorList>
            <person name="Baker B.J."/>
            <person name="Comolli L.R."/>
            <person name="Dick G.J."/>
            <person name="Hauser L.J."/>
            <person name="Hyatt D."/>
            <person name="Dill B.D."/>
            <person name="Land M.L."/>
            <person name="Verberkmoes N.C."/>
            <person name="Hettich R.L."/>
            <person name="Banfield J.F."/>
        </authorList>
    </citation>
    <scope>NUCLEOTIDE SEQUENCE [LARGE SCALE GENOMIC DNA]</scope>
</reference>
<gene>
    <name evidence="3" type="ORF">BJBARM5_0697</name>
</gene>
<keyword evidence="2" id="KW-0472">Membrane</keyword>
<keyword evidence="2" id="KW-0812">Transmembrane</keyword>
<dbReference type="AlphaFoldDB" id="D6GW26"/>
<organism evidence="3 4">
    <name type="scientific">Candidatus Parvarchaeum acidophilus ARMAN-5</name>
    <dbReference type="NCBI Taxonomy" id="662762"/>
    <lineage>
        <taxon>Archaea</taxon>
        <taxon>Candidatus Parvarchaeota</taxon>
        <taxon>Candidatus Parvarchaeum</taxon>
    </lineage>
</organism>
<dbReference type="Proteomes" id="UP000009376">
    <property type="component" value="Unassembled WGS sequence"/>
</dbReference>
<sequence length="208" mass="22316">MDSQDKAPENHTETENKDTVKKDNESKNESNTVHVEKTEASQNPKKGIKLPLVVIIPVIIIIVVVAVLLVFILHVGNASSSVAYTPISPFSSSSLSSILGGNWTLINNETANSSIIKADASSFPSGTVSAAIQEFIPASELSALSSNSTSNVSSFSSEVFYINSSSLASTVFNEAIASLGASLKNDTSLKYNESTVRKFRYSLHRWQS</sequence>